<evidence type="ECO:0000313" key="3">
    <source>
        <dbReference type="Proteomes" id="UP000799766"/>
    </source>
</evidence>
<evidence type="ECO:0000256" key="1">
    <source>
        <dbReference type="SAM" id="MobiDB-lite"/>
    </source>
</evidence>
<feature type="compositionally biased region" description="Polar residues" evidence="1">
    <location>
        <begin position="94"/>
        <end position="108"/>
    </location>
</feature>
<dbReference type="Proteomes" id="UP000799766">
    <property type="component" value="Unassembled WGS sequence"/>
</dbReference>
<name>A0A6A6NTU3_9PEZI</name>
<dbReference type="AlphaFoldDB" id="A0A6A6NTU3"/>
<reference evidence="2" key="1">
    <citation type="journal article" date="2020" name="Stud. Mycol.">
        <title>101 Dothideomycetes genomes: a test case for predicting lifestyles and emergence of pathogens.</title>
        <authorList>
            <person name="Haridas S."/>
            <person name="Albert R."/>
            <person name="Binder M."/>
            <person name="Bloem J."/>
            <person name="Labutti K."/>
            <person name="Salamov A."/>
            <person name="Andreopoulos B."/>
            <person name="Baker S."/>
            <person name="Barry K."/>
            <person name="Bills G."/>
            <person name="Bluhm B."/>
            <person name="Cannon C."/>
            <person name="Castanera R."/>
            <person name="Culley D."/>
            <person name="Daum C."/>
            <person name="Ezra D."/>
            <person name="Gonzalez J."/>
            <person name="Henrissat B."/>
            <person name="Kuo A."/>
            <person name="Liang C."/>
            <person name="Lipzen A."/>
            <person name="Lutzoni F."/>
            <person name="Magnuson J."/>
            <person name="Mondo S."/>
            <person name="Nolan M."/>
            <person name="Ohm R."/>
            <person name="Pangilinan J."/>
            <person name="Park H.-J."/>
            <person name="Ramirez L."/>
            <person name="Alfaro M."/>
            <person name="Sun H."/>
            <person name="Tritt A."/>
            <person name="Yoshinaga Y."/>
            <person name="Zwiers L.-H."/>
            <person name="Turgeon B."/>
            <person name="Goodwin S."/>
            <person name="Spatafora J."/>
            <person name="Crous P."/>
            <person name="Grigoriev I."/>
        </authorList>
    </citation>
    <scope>NUCLEOTIDE SEQUENCE</scope>
    <source>
        <strain evidence="2">ATCC 16933</strain>
    </source>
</reference>
<dbReference type="EMBL" id="MU001689">
    <property type="protein sequence ID" value="KAF2454864.1"/>
    <property type="molecule type" value="Genomic_DNA"/>
</dbReference>
<organism evidence="2 3">
    <name type="scientific">Lineolata rhizophorae</name>
    <dbReference type="NCBI Taxonomy" id="578093"/>
    <lineage>
        <taxon>Eukaryota</taxon>
        <taxon>Fungi</taxon>
        <taxon>Dikarya</taxon>
        <taxon>Ascomycota</taxon>
        <taxon>Pezizomycotina</taxon>
        <taxon>Dothideomycetes</taxon>
        <taxon>Dothideomycetes incertae sedis</taxon>
        <taxon>Lineolatales</taxon>
        <taxon>Lineolataceae</taxon>
        <taxon>Lineolata</taxon>
    </lineage>
</organism>
<feature type="region of interest" description="Disordered" evidence="1">
    <location>
        <begin position="88"/>
        <end position="249"/>
    </location>
</feature>
<keyword evidence="3" id="KW-1185">Reference proteome</keyword>
<proteinExistence type="predicted"/>
<feature type="compositionally biased region" description="Acidic residues" evidence="1">
    <location>
        <begin position="164"/>
        <end position="213"/>
    </location>
</feature>
<evidence type="ECO:0000313" key="2">
    <source>
        <dbReference type="EMBL" id="KAF2454864.1"/>
    </source>
</evidence>
<gene>
    <name evidence="2" type="ORF">BDY21DRAFT_365884</name>
</gene>
<protein>
    <submittedName>
        <fullName evidence="2">Uncharacterized protein</fullName>
    </submittedName>
</protein>
<sequence length="249" mass="27875">MQTSVMASTLSKIPQRTKCKMDFQTPVPDDDFVCYCDFFRGSFMDEYNRRLIARAEEIARETDSCMCRVLDAHVVMILMRMGEIEEELREANEASQATEDSQQTATSSAEHHQSSVYYADDEDEPTPARYLSESTDRPESSSKEEDPSSQEVEDLQYTNFVQANEEDDNTEVDDVENGNMEDDDTEVGDVGDGNMEDDDTEHGDMENGDDSGMEDVQYSEHESDDDPGAPIQSIEQNGSLSSSPASSLQ</sequence>
<feature type="compositionally biased region" description="Basic and acidic residues" evidence="1">
    <location>
        <begin position="134"/>
        <end position="146"/>
    </location>
</feature>
<accession>A0A6A6NTU3</accession>
<feature type="compositionally biased region" description="Low complexity" evidence="1">
    <location>
        <begin position="239"/>
        <end position="249"/>
    </location>
</feature>